<accession>A0A2A9PEG6</accession>
<feature type="chain" id="PRO_5012857658" evidence="1">
    <location>
        <begin position="21"/>
        <end position="173"/>
    </location>
</feature>
<sequence length="173" mass="20113">MRTTLLSTSLLLALAGSSQALPWTSPVLIGANPPPVPPCPLPPVRGRDASRPADRERFSKEALALRRKDIDNVPDRNEMNQWYPGIFDRYSRLCKLAEPEWDYKPFRFWSCVEVNLSQFWRTEKLATKLSQLARYTSPDRWPAKLEILKLKDDPFYQTLRYSTDVPRLVDFMQ</sequence>
<feature type="signal peptide" evidence="1">
    <location>
        <begin position="1"/>
        <end position="20"/>
    </location>
</feature>
<reference evidence="2 3" key="2">
    <citation type="journal article" date="2017" name="Sci. Rep.">
        <title>Ant-infecting Ophiocordyceps genomes reveal a high diversity of potential behavioral manipulation genes and a possible major role for enterotoxins.</title>
        <authorList>
            <person name="de Bekker C."/>
            <person name="Ohm R.A."/>
            <person name="Evans H.C."/>
            <person name="Brachmann A."/>
            <person name="Hughes D.P."/>
        </authorList>
    </citation>
    <scope>NUCLEOTIDE SEQUENCE [LARGE SCALE GENOMIC DNA]</scope>
    <source>
        <strain evidence="2 3">SC16a</strain>
    </source>
</reference>
<protein>
    <submittedName>
        <fullName evidence="2">Uncharacterized protein</fullName>
    </submittedName>
</protein>
<reference evidence="2 3" key="1">
    <citation type="journal article" date="2015" name="BMC Genomics">
        <title>Gene expression during zombie ant biting behavior reflects the complexity underlying fungal parasitic behavioral manipulation.</title>
        <authorList>
            <person name="de Bekker C."/>
            <person name="Ohm R.A."/>
            <person name="Loreto R.G."/>
            <person name="Sebastian A."/>
            <person name="Albert I."/>
            <person name="Merrow M."/>
            <person name="Brachmann A."/>
            <person name="Hughes D.P."/>
        </authorList>
    </citation>
    <scope>NUCLEOTIDE SEQUENCE [LARGE SCALE GENOMIC DNA]</scope>
    <source>
        <strain evidence="2 3">SC16a</strain>
    </source>
</reference>
<keyword evidence="3" id="KW-1185">Reference proteome</keyword>
<evidence type="ECO:0000313" key="3">
    <source>
        <dbReference type="Proteomes" id="UP000037136"/>
    </source>
</evidence>
<dbReference type="EMBL" id="LAZP02000203">
    <property type="protein sequence ID" value="PFH59391.1"/>
    <property type="molecule type" value="Genomic_DNA"/>
</dbReference>
<dbReference type="AlphaFoldDB" id="A0A2A9PEG6"/>
<evidence type="ECO:0000256" key="1">
    <source>
        <dbReference type="SAM" id="SignalP"/>
    </source>
</evidence>
<keyword evidence="1" id="KW-0732">Signal</keyword>
<comment type="caution">
    <text evidence="2">The sequence shown here is derived from an EMBL/GenBank/DDBJ whole genome shotgun (WGS) entry which is preliminary data.</text>
</comment>
<name>A0A2A9PEG6_OPHUN</name>
<organism evidence="2 3">
    <name type="scientific">Ophiocordyceps unilateralis</name>
    <name type="common">Zombie-ant fungus</name>
    <name type="synonym">Torrubia unilateralis</name>
    <dbReference type="NCBI Taxonomy" id="268505"/>
    <lineage>
        <taxon>Eukaryota</taxon>
        <taxon>Fungi</taxon>
        <taxon>Dikarya</taxon>
        <taxon>Ascomycota</taxon>
        <taxon>Pezizomycotina</taxon>
        <taxon>Sordariomycetes</taxon>
        <taxon>Hypocreomycetidae</taxon>
        <taxon>Hypocreales</taxon>
        <taxon>Ophiocordycipitaceae</taxon>
        <taxon>Ophiocordyceps</taxon>
    </lineage>
</organism>
<dbReference type="Proteomes" id="UP000037136">
    <property type="component" value="Unassembled WGS sequence"/>
</dbReference>
<gene>
    <name evidence="2" type="ORF">XA68_12450</name>
</gene>
<proteinExistence type="predicted"/>
<evidence type="ECO:0000313" key="2">
    <source>
        <dbReference type="EMBL" id="PFH59391.1"/>
    </source>
</evidence>